<sequence>MAESKAKSATKGPTNKSVKDSKVWSLVCLAREVGGDAEGIQDYTHLVAQKNGLESEVDVKSQEITRLKQELAQHKDIASTEKSLLMREFGEQYKIFAEKTAALEAYRGRVAQLEIELETMSNNERSQQRKLQTLEADAKSKQTALSHLQKTMETAERDCIIHRSQLQAAQEKCDDLETRLRTDLGCNFFHEIDDTRVGKLRDDLTFLSKESYTIVKDFIADPEPAVVSTTLLQNLQTRFPGLPQPAGLTKEAVLMRRAAGQAIICEALMAHIFRPFYIPDDMKEPASQMLEFFSEDKEQQQIFRYQVLKLLQDEDTEPLKDAVMEAGFAVSMALDRLISPARLEEFRHRIENLLCRAAKMWVIEAQQAGDLIEVMSPGNKNEPPPQTYQEYGIRSTVKGGTTDHHAAAILFPRMAVKGQMLHVGQVVWSDSPAAMIARDQVPSPTLGRAGTIRKNGRRNSVAGRTAT</sequence>
<evidence type="ECO:0008006" key="5">
    <source>
        <dbReference type="Google" id="ProtNLM"/>
    </source>
</evidence>
<name>A0A0B4GL52_METGA</name>
<evidence type="ECO:0000313" key="3">
    <source>
        <dbReference type="EMBL" id="KID83303.1"/>
    </source>
</evidence>
<evidence type="ECO:0000256" key="2">
    <source>
        <dbReference type="SAM" id="MobiDB-lite"/>
    </source>
</evidence>
<dbReference type="EMBL" id="AZNH01000062">
    <property type="protein sequence ID" value="KID83303.1"/>
    <property type="molecule type" value="Genomic_DNA"/>
</dbReference>
<reference evidence="3 4" key="1">
    <citation type="journal article" date="2014" name="Proc. Natl. Acad. Sci. U.S.A.">
        <title>Trajectory and genomic determinants of fungal-pathogen speciation and host adaptation.</title>
        <authorList>
            <person name="Hu X."/>
            <person name="Xiao G."/>
            <person name="Zheng P."/>
            <person name="Shang Y."/>
            <person name="Su Y."/>
            <person name="Zhang X."/>
            <person name="Liu X."/>
            <person name="Zhan S."/>
            <person name="St Leger R.J."/>
            <person name="Wang C."/>
        </authorList>
    </citation>
    <scope>NUCLEOTIDE SEQUENCE [LARGE SCALE GENOMIC DNA]</scope>
    <source>
        <strain evidence="3 4">ARSEF 977</strain>
    </source>
</reference>
<evidence type="ECO:0000313" key="4">
    <source>
        <dbReference type="Proteomes" id="UP000031192"/>
    </source>
</evidence>
<dbReference type="HOGENOM" id="CLU_664075_0_0_1"/>
<accession>A0A0B4GL52</accession>
<comment type="caution">
    <text evidence="3">The sequence shown here is derived from an EMBL/GenBank/DDBJ whole genome shotgun (WGS) entry which is preliminary data.</text>
</comment>
<organism evidence="3 4">
    <name type="scientific">Metarhizium guizhouense (strain ARSEF 977)</name>
    <dbReference type="NCBI Taxonomy" id="1276136"/>
    <lineage>
        <taxon>Eukaryota</taxon>
        <taxon>Fungi</taxon>
        <taxon>Dikarya</taxon>
        <taxon>Ascomycota</taxon>
        <taxon>Pezizomycotina</taxon>
        <taxon>Sordariomycetes</taxon>
        <taxon>Hypocreomycetidae</taxon>
        <taxon>Hypocreales</taxon>
        <taxon>Clavicipitaceae</taxon>
        <taxon>Metarhizium</taxon>
    </lineage>
</organism>
<proteinExistence type="predicted"/>
<keyword evidence="1" id="KW-0175">Coiled coil</keyword>
<gene>
    <name evidence="3" type="ORF">MGU_09394</name>
</gene>
<dbReference type="Proteomes" id="UP000031192">
    <property type="component" value="Unassembled WGS sequence"/>
</dbReference>
<evidence type="ECO:0000256" key="1">
    <source>
        <dbReference type="SAM" id="Coils"/>
    </source>
</evidence>
<keyword evidence="4" id="KW-1185">Reference proteome</keyword>
<feature type="region of interest" description="Disordered" evidence="2">
    <location>
        <begin position="444"/>
        <end position="467"/>
    </location>
</feature>
<feature type="coiled-coil region" evidence="1">
    <location>
        <begin position="50"/>
        <end position="179"/>
    </location>
</feature>
<dbReference type="AlphaFoldDB" id="A0A0B4GL52"/>
<protein>
    <recommendedName>
        <fullName evidence="5">MEI5 protein</fullName>
    </recommendedName>
</protein>